<evidence type="ECO:0000313" key="2">
    <source>
        <dbReference type="EMBL" id="KAF1691003.1"/>
    </source>
</evidence>
<name>A0A921TJD6_9GAMM</name>
<feature type="region of interest" description="Disordered" evidence="1">
    <location>
        <begin position="73"/>
        <end position="96"/>
    </location>
</feature>
<dbReference type="EMBL" id="PDWK01000001">
    <property type="protein sequence ID" value="KAF1691003.1"/>
    <property type="molecule type" value="Genomic_DNA"/>
</dbReference>
<dbReference type="AlphaFoldDB" id="A0A921TJD6"/>
<evidence type="ECO:0000313" key="3">
    <source>
        <dbReference type="Proteomes" id="UP000717981"/>
    </source>
</evidence>
<feature type="region of interest" description="Disordered" evidence="1">
    <location>
        <begin position="19"/>
        <end position="42"/>
    </location>
</feature>
<comment type="caution">
    <text evidence="2">The sequence shown here is derived from an EMBL/GenBank/DDBJ whole genome shotgun (WGS) entry which is preliminary data.</text>
</comment>
<organism evidence="2 3">
    <name type="scientific">Pseudoxanthomonas taiwanensis</name>
    <dbReference type="NCBI Taxonomy" id="176598"/>
    <lineage>
        <taxon>Bacteria</taxon>
        <taxon>Pseudomonadati</taxon>
        <taxon>Pseudomonadota</taxon>
        <taxon>Gammaproteobacteria</taxon>
        <taxon>Lysobacterales</taxon>
        <taxon>Lysobacteraceae</taxon>
        <taxon>Pseudoxanthomonas</taxon>
    </lineage>
</organism>
<proteinExistence type="predicted"/>
<reference evidence="2" key="1">
    <citation type="submission" date="2017-10" db="EMBL/GenBank/DDBJ databases">
        <title>Whole genome sequencing of members of genus Pseudoxanthomonas.</title>
        <authorList>
            <person name="Kumar S."/>
            <person name="Bansal K."/>
            <person name="Kaur A."/>
            <person name="Patil P."/>
            <person name="Sharma S."/>
            <person name="Patil P.B."/>
        </authorList>
    </citation>
    <scope>NUCLEOTIDE SEQUENCE</scope>
    <source>
        <strain evidence="2">DSM 22914</strain>
    </source>
</reference>
<keyword evidence="3" id="KW-1185">Reference proteome</keyword>
<accession>A0A921TJD6</accession>
<gene>
    <name evidence="2" type="ORF">CR938_00590</name>
</gene>
<sequence length="96" mass="10442">MLPGLQCEQVRPQGVIGQAGAGDRIGIGQPVHKPGRQPLIGGQGQQPRALFLRFLSVAPLRFLRFCDSLGCRGAENRSNRRNRSGSGFRITQQACE</sequence>
<protein>
    <submittedName>
        <fullName evidence="2">Uncharacterized protein</fullName>
    </submittedName>
</protein>
<evidence type="ECO:0000256" key="1">
    <source>
        <dbReference type="SAM" id="MobiDB-lite"/>
    </source>
</evidence>
<dbReference type="Proteomes" id="UP000717981">
    <property type="component" value="Unassembled WGS sequence"/>
</dbReference>